<comment type="subcellular location">
    <subcellularLocation>
        <location evidence="1">Nucleus</location>
    </subcellularLocation>
</comment>
<dbReference type="FunFam" id="3.40.1810.10:FF:000018">
    <property type="entry name" value="agamous-like MADS-box protein AGL80"/>
    <property type="match status" value="1"/>
</dbReference>
<dbReference type="GO" id="GO:0000981">
    <property type="term" value="F:DNA-binding transcription factor activity, RNA polymerase II-specific"/>
    <property type="evidence" value="ECO:0007669"/>
    <property type="project" value="InterPro"/>
</dbReference>
<gene>
    <name evidence="7" type="ORF">Gogos_019243</name>
</gene>
<evidence type="ECO:0000256" key="5">
    <source>
        <dbReference type="ARBA" id="ARBA00023242"/>
    </source>
</evidence>
<dbReference type="InterPro" id="IPR050142">
    <property type="entry name" value="MADS-box/MEF2_TF"/>
</dbReference>
<keyword evidence="5" id="KW-0539">Nucleus</keyword>
<sequence length="248" mass="28557">MIRKKVNLAYITNDSSRKATYKKIKKSLMKKMSELSTLCGIDTCAIMYSLYESQLKVWPSPIGVQQVLPKLNIIPEMEQRKNTVNQESFLSQRIVKVVEQLKKNCKDNWEKEITQVMFNNICGKGVVHGLNVWDINNLNLLRDEKKSYIDKRMDAFAMTPLYGQGASSSLSSSMVALPPMMMVMPKVMPRTGTKDIVQLDVNNMDPMKRQQWIMELMKKKNNNNPQTHVGGNEMMFKFDDNINPNKCH</sequence>
<comment type="caution">
    <text evidence="7">The sequence shown here is derived from an EMBL/GenBank/DDBJ whole genome shotgun (WGS) entry which is preliminary data.</text>
</comment>
<evidence type="ECO:0000313" key="7">
    <source>
        <dbReference type="EMBL" id="MBA0735390.1"/>
    </source>
</evidence>
<dbReference type="GO" id="GO:0005634">
    <property type="term" value="C:nucleus"/>
    <property type="evidence" value="ECO:0007669"/>
    <property type="project" value="UniProtKB-SubCell"/>
</dbReference>
<evidence type="ECO:0000256" key="4">
    <source>
        <dbReference type="ARBA" id="ARBA00023163"/>
    </source>
</evidence>
<evidence type="ECO:0000256" key="1">
    <source>
        <dbReference type="ARBA" id="ARBA00004123"/>
    </source>
</evidence>
<organism evidence="7 8">
    <name type="scientific">Gossypium gossypioides</name>
    <name type="common">Mexican cotton</name>
    <name type="synonym">Selera gossypioides</name>
    <dbReference type="NCBI Taxonomy" id="34282"/>
    <lineage>
        <taxon>Eukaryota</taxon>
        <taxon>Viridiplantae</taxon>
        <taxon>Streptophyta</taxon>
        <taxon>Embryophyta</taxon>
        <taxon>Tracheophyta</taxon>
        <taxon>Spermatophyta</taxon>
        <taxon>Magnoliopsida</taxon>
        <taxon>eudicotyledons</taxon>
        <taxon>Gunneridae</taxon>
        <taxon>Pentapetalae</taxon>
        <taxon>rosids</taxon>
        <taxon>malvids</taxon>
        <taxon>Malvales</taxon>
        <taxon>Malvaceae</taxon>
        <taxon>Malvoideae</taxon>
        <taxon>Gossypium</taxon>
    </lineage>
</organism>
<dbReference type="InterPro" id="IPR036879">
    <property type="entry name" value="TF_MADSbox_sf"/>
</dbReference>
<keyword evidence="4" id="KW-0804">Transcription</keyword>
<dbReference type="CDD" id="cd00266">
    <property type="entry name" value="MADS_SRF_like"/>
    <property type="match status" value="1"/>
</dbReference>
<dbReference type="EMBL" id="JABEZY010000003">
    <property type="protein sequence ID" value="MBA0735390.1"/>
    <property type="molecule type" value="Genomic_DNA"/>
</dbReference>
<protein>
    <recommendedName>
        <fullName evidence="6">MADS-box domain-containing protein</fullName>
    </recommendedName>
</protein>
<dbReference type="Gene3D" id="3.40.1810.10">
    <property type="entry name" value="Transcription factor, MADS-box"/>
    <property type="match status" value="1"/>
</dbReference>
<dbReference type="GO" id="GO:0046983">
    <property type="term" value="F:protein dimerization activity"/>
    <property type="evidence" value="ECO:0007669"/>
    <property type="project" value="InterPro"/>
</dbReference>
<evidence type="ECO:0000259" key="6">
    <source>
        <dbReference type="PROSITE" id="PS50066"/>
    </source>
</evidence>
<dbReference type="Proteomes" id="UP000593579">
    <property type="component" value="Unassembled WGS sequence"/>
</dbReference>
<dbReference type="InterPro" id="IPR033897">
    <property type="entry name" value="SRF-like_MADS-box"/>
</dbReference>
<accession>A0A7J9BGU5</accession>
<proteinExistence type="predicted"/>
<keyword evidence="3" id="KW-0238">DNA-binding</keyword>
<dbReference type="OrthoDB" id="10349664at2759"/>
<keyword evidence="8" id="KW-1185">Reference proteome</keyword>
<evidence type="ECO:0000256" key="3">
    <source>
        <dbReference type="ARBA" id="ARBA00023125"/>
    </source>
</evidence>
<dbReference type="Pfam" id="PF00319">
    <property type="entry name" value="SRF-TF"/>
    <property type="match status" value="1"/>
</dbReference>
<keyword evidence="2" id="KW-0805">Transcription regulation</keyword>
<evidence type="ECO:0000256" key="2">
    <source>
        <dbReference type="ARBA" id="ARBA00023015"/>
    </source>
</evidence>
<dbReference type="PANTHER" id="PTHR48019">
    <property type="entry name" value="SERUM RESPONSE FACTOR HOMOLOG"/>
    <property type="match status" value="1"/>
</dbReference>
<dbReference type="SMART" id="SM00432">
    <property type="entry name" value="MADS"/>
    <property type="match status" value="1"/>
</dbReference>
<reference evidence="7 8" key="1">
    <citation type="journal article" date="2019" name="Genome Biol. Evol.">
        <title>Insights into the evolution of the New World diploid cottons (Gossypium, subgenus Houzingenia) based on genome sequencing.</title>
        <authorList>
            <person name="Grover C.E."/>
            <person name="Arick M.A. 2nd"/>
            <person name="Thrash A."/>
            <person name="Conover J.L."/>
            <person name="Sanders W.S."/>
            <person name="Peterson D.G."/>
            <person name="Frelichowski J.E."/>
            <person name="Scheffler J.A."/>
            <person name="Scheffler B.E."/>
            <person name="Wendel J.F."/>
        </authorList>
    </citation>
    <scope>NUCLEOTIDE SEQUENCE [LARGE SCALE GENOMIC DNA]</scope>
    <source>
        <strain evidence="7">5</strain>
        <tissue evidence="7">Leaf</tissue>
    </source>
</reference>
<feature type="domain" description="MADS-box" evidence="6">
    <location>
        <begin position="1"/>
        <end position="49"/>
    </location>
</feature>
<dbReference type="PROSITE" id="PS50066">
    <property type="entry name" value="MADS_BOX_2"/>
    <property type="match status" value="1"/>
</dbReference>
<dbReference type="PRINTS" id="PR00404">
    <property type="entry name" value="MADSDOMAIN"/>
</dbReference>
<dbReference type="SUPFAM" id="SSF55455">
    <property type="entry name" value="SRF-like"/>
    <property type="match status" value="1"/>
</dbReference>
<dbReference type="AlphaFoldDB" id="A0A7J9BGU5"/>
<dbReference type="GO" id="GO:0000987">
    <property type="term" value="F:cis-regulatory region sequence-specific DNA binding"/>
    <property type="evidence" value="ECO:0007669"/>
    <property type="project" value="InterPro"/>
</dbReference>
<dbReference type="GO" id="GO:0045944">
    <property type="term" value="P:positive regulation of transcription by RNA polymerase II"/>
    <property type="evidence" value="ECO:0007669"/>
    <property type="project" value="InterPro"/>
</dbReference>
<evidence type="ECO:0000313" key="8">
    <source>
        <dbReference type="Proteomes" id="UP000593579"/>
    </source>
</evidence>
<name>A0A7J9BGU5_GOSGO</name>
<dbReference type="InterPro" id="IPR002100">
    <property type="entry name" value="TF_MADSbox"/>
</dbReference>